<dbReference type="InterPro" id="IPR008949">
    <property type="entry name" value="Isoprenoid_synthase_dom_sf"/>
</dbReference>
<dbReference type="SFLD" id="SFLDG01017">
    <property type="entry name" value="Polyprenyl_Transferase_Like"/>
    <property type="match status" value="1"/>
</dbReference>
<dbReference type="CDD" id="cd00685">
    <property type="entry name" value="Trans_IPPS_HT"/>
    <property type="match status" value="1"/>
</dbReference>
<dbReference type="EMBL" id="MFDE01000002">
    <property type="protein sequence ID" value="OGE39334.1"/>
    <property type="molecule type" value="Genomic_DNA"/>
</dbReference>
<dbReference type="InterPro" id="IPR033749">
    <property type="entry name" value="Polyprenyl_synt_CS"/>
</dbReference>
<sequence>MQTFLKYLEEYNHNIQPVIDKFFSDQKKEVIKIAPIAGAMIDDFKDFLEGGKKLRGCEVLLGYEMFGGKDHKTGLLASLVIEIIHASLLIHDDFMDQDDLRRGKPTMHKKYSAHISGVDKDTLDMELKDRMNHYGASMAINIGDEGLFLASYLLNNLNLPRDRLSKATQFLSLFLMETGIGQALDISYKKKIFSEEDVLRVHRYKTAEYTISGPISLGAILAGADEKSLKAIKDFGIPIGIAFQLRDDELGMFSTEEELGKPVDSDIRESKVTILIVKAFENAKGEDLKFLKYAFGNQNLSEKDMERVRKIIRSSSSLDYSKRLSGKYVDDGKKFIPKLTLDPKYQNLLSELADFATVRKN</sequence>
<evidence type="ECO:0000256" key="4">
    <source>
        <dbReference type="ARBA" id="ARBA00022723"/>
    </source>
</evidence>
<accession>A0A1F5KEQ0</accession>
<gene>
    <name evidence="7" type="ORF">A3F00_02645</name>
</gene>
<dbReference type="PROSITE" id="PS00723">
    <property type="entry name" value="POLYPRENYL_SYNTHASE_1"/>
    <property type="match status" value="1"/>
</dbReference>
<evidence type="ECO:0000313" key="8">
    <source>
        <dbReference type="Proteomes" id="UP000176527"/>
    </source>
</evidence>
<evidence type="ECO:0008006" key="9">
    <source>
        <dbReference type="Google" id="ProtNLM"/>
    </source>
</evidence>
<evidence type="ECO:0000256" key="6">
    <source>
        <dbReference type="RuleBase" id="RU004466"/>
    </source>
</evidence>
<dbReference type="GO" id="GO:0004659">
    <property type="term" value="F:prenyltransferase activity"/>
    <property type="evidence" value="ECO:0007669"/>
    <property type="project" value="InterPro"/>
</dbReference>
<dbReference type="PANTHER" id="PTHR12001:SF85">
    <property type="entry name" value="SHORT CHAIN ISOPRENYL DIPHOSPHATE SYNTHASE"/>
    <property type="match status" value="1"/>
</dbReference>
<dbReference type="SFLD" id="SFLDS00005">
    <property type="entry name" value="Isoprenoid_Synthase_Type_I"/>
    <property type="match status" value="1"/>
</dbReference>
<dbReference type="InterPro" id="IPR000092">
    <property type="entry name" value="Polyprenyl_synt"/>
</dbReference>
<dbReference type="GO" id="GO:0008299">
    <property type="term" value="P:isoprenoid biosynthetic process"/>
    <property type="evidence" value="ECO:0007669"/>
    <property type="project" value="InterPro"/>
</dbReference>
<keyword evidence="3 6" id="KW-0808">Transferase</keyword>
<comment type="caution">
    <text evidence="7">The sequence shown here is derived from an EMBL/GenBank/DDBJ whole genome shotgun (WGS) entry which is preliminary data.</text>
</comment>
<comment type="cofactor">
    <cofactor evidence="1">
        <name>Mg(2+)</name>
        <dbReference type="ChEBI" id="CHEBI:18420"/>
    </cofactor>
</comment>
<evidence type="ECO:0000313" key="7">
    <source>
        <dbReference type="EMBL" id="OGE39334.1"/>
    </source>
</evidence>
<comment type="similarity">
    <text evidence="2 6">Belongs to the FPP/GGPP synthase family.</text>
</comment>
<keyword evidence="5" id="KW-0460">Magnesium</keyword>
<evidence type="ECO:0000256" key="3">
    <source>
        <dbReference type="ARBA" id="ARBA00022679"/>
    </source>
</evidence>
<evidence type="ECO:0000256" key="5">
    <source>
        <dbReference type="ARBA" id="ARBA00022842"/>
    </source>
</evidence>
<evidence type="ECO:0000256" key="1">
    <source>
        <dbReference type="ARBA" id="ARBA00001946"/>
    </source>
</evidence>
<reference evidence="7 8" key="1">
    <citation type="journal article" date="2016" name="Nat. Commun.">
        <title>Thousands of microbial genomes shed light on interconnected biogeochemical processes in an aquifer system.</title>
        <authorList>
            <person name="Anantharaman K."/>
            <person name="Brown C.T."/>
            <person name="Hug L.A."/>
            <person name="Sharon I."/>
            <person name="Castelle C.J."/>
            <person name="Probst A.J."/>
            <person name="Thomas B.C."/>
            <person name="Singh A."/>
            <person name="Wilkins M.J."/>
            <person name="Karaoz U."/>
            <person name="Brodie E.L."/>
            <person name="Williams K.H."/>
            <person name="Hubbard S.S."/>
            <person name="Banfield J.F."/>
        </authorList>
    </citation>
    <scope>NUCLEOTIDE SEQUENCE [LARGE SCALE GENOMIC DNA]</scope>
</reference>
<keyword evidence="4" id="KW-0479">Metal-binding</keyword>
<protein>
    <recommendedName>
        <fullName evidence="9">Polyprenyl synthetase</fullName>
    </recommendedName>
</protein>
<dbReference type="SUPFAM" id="SSF48576">
    <property type="entry name" value="Terpenoid synthases"/>
    <property type="match status" value="1"/>
</dbReference>
<proteinExistence type="inferred from homology"/>
<dbReference type="Proteomes" id="UP000176527">
    <property type="component" value="Unassembled WGS sequence"/>
</dbReference>
<dbReference type="Gene3D" id="1.10.600.10">
    <property type="entry name" value="Farnesyl Diphosphate Synthase"/>
    <property type="match status" value="1"/>
</dbReference>
<dbReference type="PANTHER" id="PTHR12001">
    <property type="entry name" value="GERANYLGERANYL PYROPHOSPHATE SYNTHASE"/>
    <property type="match status" value="1"/>
</dbReference>
<name>A0A1F5KEQ0_9BACT</name>
<dbReference type="GO" id="GO:0046872">
    <property type="term" value="F:metal ion binding"/>
    <property type="evidence" value="ECO:0007669"/>
    <property type="project" value="UniProtKB-KW"/>
</dbReference>
<evidence type="ECO:0000256" key="2">
    <source>
        <dbReference type="ARBA" id="ARBA00006706"/>
    </source>
</evidence>
<organism evidence="7 8">
    <name type="scientific">Candidatus Daviesbacteria bacterium RIFCSPHIGHO2_12_FULL_37_11</name>
    <dbReference type="NCBI Taxonomy" id="1797777"/>
    <lineage>
        <taxon>Bacteria</taxon>
        <taxon>Candidatus Daviesiibacteriota</taxon>
    </lineage>
</organism>
<dbReference type="Pfam" id="PF00348">
    <property type="entry name" value="polyprenyl_synt"/>
    <property type="match status" value="1"/>
</dbReference>
<dbReference type="AlphaFoldDB" id="A0A1F5KEQ0"/>